<dbReference type="AlphaFoldDB" id="A0A1Y1JTW8"/>
<protein>
    <recommendedName>
        <fullName evidence="3">Pinin/SDK/MemA protein domain-containing protein</fullName>
    </recommendedName>
</protein>
<evidence type="ECO:0000259" key="3">
    <source>
        <dbReference type="Pfam" id="PF04696"/>
    </source>
</evidence>
<feature type="compositionally biased region" description="Acidic residues" evidence="2">
    <location>
        <begin position="464"/>
        <end position="479"/>
    </location>
</feature>
<dbReference type="Pfam" id="PF04696">
    <property type="entry name" value="Pinin_SDK_memA"/>
    <property type="match status" value="1"/>
</dbReference>
<proteinExistence type="predicted"/>
<feature type="compositionally biased region" description="Basic residues" evidence="2">
    <location>
        <begin position="507"/>
        <end position="521"/>
    </location>
</feature>
<feature type="domain" description="Pinin/SDK/MemA protein" evidence="3">
    <location>
        <begin position="81"/>
        <end position="210"/>
    </location>
</feature>
<evidence type="ECO:0000313" key="5">
    <source>
        <dbReference type="Proteomes" id="UP000195521"/>
    </source>
</evidence>
<evidence type="ECO:0000313" key="4">
    <source>
        <dbReference type="EMBL" id="GAW83354.1"/>
    </source>
</evidence>
<keyword evidence="1" id="KW-0175">Coiled coil</keyword>
<feature type="coiled-coil region" evidence="1">
    <location>
        <begin position="98"/>
        <end position="160"/>
    </location>
</feature>
<name>A0A1Y1JTW8_PLAGO</name>
<dbReference type="InterPro" id="IPR006786">
    <property type="entry name" value="Pinin_SDK_MemA"/>
</dbReference>
<evidence type="ECO:0000256" key="1">
    <source>
        <dbReference type="SAM" id="Coils"/>
    </source>
</evidence>
<feature type="region of interest" description="Disordered" evidence="2">
    <location>
        <begin position="408"/>
        <end position="521"/>
    </location>
</feature>
<feature type="compositionally biased region" description="Polar residues" evidence="2">
    <location>
        <begin position="383"/>
        <end position="393"/>
    </location>
</feature>
<organism evidence="4 5">
    <name type="scientific">Plasmodium gonderi</name>
    <dbReference type="NCBI Taxonomy" id="77519"/>
    <lineage>
        <taxon>Eukaryota</taxon>
        <taxon>Sar</taxon>
        <taxon>Alveolata</taxon>
        <taxon>Apicomplexa</taxon>
        <taxon>Aconoidasida</taxon>
        <taxon>Haemosporida</taxon>
        <taxon>Plasmodiidae</taxon>
        <taxon>Plasmodium</taxon>
        <taxon>Plasmodium (Plasmodium)</taxon>
    </lineage>
</organism>
<sequence>MKSILSEEDKLKLTIKKNYLERDAIKTKIINYLNRLSYLCSDDKDEFNRREKQKRGYLGDNLEGFPEFRIEKRPKLEDDETTVTRNRRLLQVGLFDHLRKAKDALEEEKSKKTIIKQQMQNKRVEQKLQEEKKNFEKSELDDIEKKIIAYSKDIKIINNQIKTDEGKLMKLTLINHYEKMKNYISTNYSPTIFWCPFKFNEKTEMLQKQTNNFIKKKIDAIKEANYEVNFEEEPWICQFQNLKEILRRKNESTQKDEVQAAGETDRVHITGETDDVHITGETDDVHITGETDDVHITGETDDVHITGETDDVHITGETDEMDEMEIVDDEDELEVLAELGKNISNESVDSYGHPVDETDMKEIKTDAAQNGIVKRDSGVLNYQKGNNCSGEGSKSSDEFFPDIIRDGEAEHKGGHRTEGVNEAQDANGSGETNQTNEIDETNQTNEIDETNQTNEIDETNQTNEIDETNETNEIDETNEANEAKAAKGSIVHANDAPGEDAKGGQKNMRKKKKGRPKRKGR</sequence>
<feature type="compositionally biased region" description="Polar residues" evidence="2">
    <location>
        <begin position="424"/>
        <end position="454"/>
    </location>
</feature>
<dbReference type="EMBL" id="BDQF01000015">
    <property type="protein sequence ID" value="GAW83354.1"/>
    <property type="molecule type" value="Genomic_DNA"/>
</dbReference>
<comment type="caution">
    <text evidence="4">The sequence shown here is derived from an EMBL/GenBank/DDBJ whole genome shotgun (WGS) entry which is preliminary data.</text>
</comment>
<dbReference type="PANTHER" id="PTHR37000">
    <property type="entry name" value="MUCIN-22"/>
    <property type="match status" value="1"/>
</dbReference>
<dbReference type="OMA" id="EEEPWIC"/>
<feature type="compositionally biased region" description="Basic and acidic residues" evidence="2">
    <location>
        <begin position="408"/>
        <end position="419"/>
    </location>
</feature>
<dbReference type="OrthoDB" id="330772at2759"/>
<dbReference type="PANTHER" id="PTHR37000:SF3">
    <property type="entry name" value="MUCIN-22"/>
    <property type="match status" value="1"/>
</dbReference>
<dbReference type="Proteomes" id="UP000195521">
    <property type="component" value="Unassembled WGS sequence"/>
</dbReference>
<reference evidence="5" key="1">
    <citation type="submission" date="2017-04" db="EMBL/GenBank/DDBJ databases">
        <title>Plasmodium gonderi genome.</title>
        <authorList>
            <person name="Arisue N."/>
            <person name="Honma H."/>
            <person name="Kawai S."/>
            <person name="Tougan T."/>
            <person name="Tanabe K."/>
            <person name="Horii T."/>
        </authorList>
    </citation>
    <scope>NUCLEOTIDE SEQUENCE [LARGE SCALE GENOMIC DNA]</scope>
    <source>
        <strain evidence="5">ATCC 30045</strain>
    </source>
</reference>
<accession>A0A1Y1JTW8</accession>
<keyword evidence="5" id="KW-1185">Reference proteome</keyword>
<evidence type="ECO:0000256" key="2">
    <source>
        <dbReference type="SAM" id="MobiDB-lite"/>
    </source>
</evidence>
<gene>
    <name evidence="4" type="ORF">PGO_141480</name>
</gene>
<dbReference type="RefSeq" id="XP_028545943.1">
    <property type="nucleotide sequence ID" value="XM_028690142.1"/>
</dbReference>
<dbReference type="GeneID" id="39750097"/>
<feature type="region of interest" description="Disordered" evidence="2">
    <location>
        <begin position="380"/>
        <end position="399"/>
    </location>
</feature>
<dbReference type="InterPro" id="IPR053330">
    <property type="entry name" value="Mucin-22-like"/>
</dbReference>